<name>A0A3S3RSS5_9ACAR</name>
<dbReference type="PANTHER" id="PTHR22603:SF93">
    <property type="entry name" value="RE24176P"/>
    <property type="match status" value="1"/>
</dbReference>
<dbReference type="GO" id="GO:0004103">
    <property type="term" value="F:choline kinase activity"/>
    <property type="evidence" value="ECO:0007669"/>
    <property type="project" value="TreeGrafter"/>
</dbReference>
<dbReference type="Gene3D" id="3.30.200.20">
    <property type="entry name" value="Phosphorylase Kinase, domain 1"/>
    <property type="match status" value="1"/>
</dbReference>
<gene>
    <name evidence="4" type="ORF">B4U79_16315</name>
</gene>
<dbReference type="Gene3D" id="3.90.1200.10">
    <property type="match status" value="1"/>
</dbReference>
<evidence type="ECO:0000313" key="5">
    <source>
        <dbReference type="Proteomes" id="UP000285301"/>
    </source>
</evidence>
<proteinExistence type="inferred from homology"/>
<dbReference type="Pfam" id="PF01633">
    <property type="entry name" value="Choline_kinase"/>
    <property type="match status" value="1"/>
</dbReference>
<accession>A0A3S3RSS5</accession>
<comment type="caution">
    <text evidence="4">The sequence shown here is derived from an EMBL/GenBank/DDBJ whole genome shotgun (WGS) entry which is preliminary data.</text>
</comment>
<dbReference type="InterPro" id="IPR011009">
    <property type="entry name" value="Kinase-like_dom_sf"/>
</dbReference>
<dbReference type="AlphaFoldDB" id="A0A3S3RSS5"/>
<dbReference type="PANTHER" id="PTHR22603">
    <property type="entry name" value="CHOLINE/ETHANOALAMINE KINASE"/>
    <property type="match status" value="1"/>
</dbReference>
<dbReference type="STRING" id="1965070.A0A3S3RSS5"/>
<dbReference type="GO" id="GO:0005737">
    <property type="term" value="C:cytoplasm"/>
    <property type="evidence" value="ECO:0007669"/>
    <property type="project" value="TreeGrafter"/>
</dbReference>
<evidence type="ECO:0000256" key="2">
    <source>
        <dbReference type="ARBA" id="ARBA00023264"/>
    </source>
</evidence>
<dbReference type="GO" id="GO:0006646">
    <property type="term" value="P:phosphatidylethanolamine biosynthetic process"/>
    <property type="evidence" value="ECO:0007669"/>
    <property type="project" value="TreeGrafter"/>
</dbReference>
<dbReference type="OrthoDB" id="3649325at2759"/>
<comment type="similarity">
    <text evidence="3">Belongs to the choline/ethanolamine kinase family.</text>
</comment>
<dbReference type="EMBL" id="NCKU01004779">
    <property type="protein sequence ID" value="RWS05450.1"/>
    <property type="molecule type" value="Genomic_DNA"/>
</dbReference>
<keyword evidence="4" id="KW-0808">Transferase</keyword>
<keyword evidence="4" id="KW-0418">Kinase</keyword>
<reference evidence="4 5" key="1">
    <citation type="journal article" date="2018" name="Gigascience">
        <title>Genomes of trombidid mites reveal novel predicted allergens and laterally-transferred genes associated with secondary metabolism.</title>
        <authorList>
            <person name="Dong X."/>
            <person name="Chaisiri K."/>
            <person name="Xia D."/>
            <person name="Armstrong S.D."/>
            <person name="Fang Y."/>
            <person name="Donnelly M.J."/>
            <person name="Kadowaki T."/>
            <person name="McGarry J.W."/>
            <person name="Darby A.C."/>
            <person name="Makepeace B.L."/>
        </authorList>
    </citation>
    <scope>NUCLEOTIDE SEQUENCE [LARGE SCALE GENOMIC DNA]</scope>
    <source>
        <strain evidence="4">UoL-WK</strain>
    </source>
</reference>
<keyword evidence="1" id="KW-0444">Lipid biosynthesis</keyword>
<dbReference type="Proteomes" id="UP000285301">
    <property type="component" value="Unassembled WGS sequence"/>
</dbReference>
<keyword evidence="1" id="KW-0443">Lipid metabolism</keyword>
<sequence>MNEICGRIHKLCSDFLSGEWSEIKSSDIEITPIEVGKSNRVFAVSLRKSVRKARSKPSKVLLRFYGNEFTGEGNRYKIMSEVAEAAVFCSLAERNLGPKLYGIFEGGRIEEFIESRNMTNEEILEPRTLQLLAAKIAQIHCMKMPVSKKQVDLLAAFKKNFEIMCANGVDISHFNEEQKNIYRLMSRANLKAEEDFILKLYTNTKQRFTFCHNDLNSTNFLIKCDKSEHAEKSIVIIDFEYCCWNFRGFDLGKFFGEQMIALNTREEETNCCATDEQIRLFVRSYLNELKLIDEEFDEEIDNEDNLMLEIEIGMLMIHICIAVWNFIQPQVKNETLHSFENGWLRYQLYKKLKTKFCQKYSALIKRLFL</sequence>
<protein>
    <submittedName>
        <fullName evidence="4">Choline kinase alpha-like isoform X3</fullName>
    </submittedName>
</protein>
<evidence type="ECO:0000313" key="4">
    <source>
        <dbReference type="EMBL" id="RWS05450.1"/>
    </source>
</evidence>
<evidence type="ECO:0000256" key="1">
    <source>
        <dbReference type="ARBA" id="ARBA00023209"/>
    </source>
</evidence>
<keyword evidence="5" id="KW-1185">Reference proteome</keyword>
<organism evidence="4 5">
    <name type="scientific">Dinothrombium tinctorium</name>
    <dbReference type="NCBI Taxonomy" id="1965070"/>
    <lineage>
        <taxon>Eukaryota</taxon>
        <taxon>Metazoa</taxon>
        <taxon>Ecdysozoa</taxon>
        <taxon>Arthropoda</taxon>
        <taxon>Chelicerata</taxon>
        <taxon>Arachnida</taxon>
        <taxon>Acari</taxon>
        <taxon>Acariformes</taxon>
        <taxon>Trombidiformes</taxon>
        <taxon>Prostigmata</taxon>
        <taxon>Anystina</taxon>
        <taxon>Parasitengona</taxon>
        <taxon>Trombidioidea</taxon>
        <taxon>Trombidiidae</taxon>
        <taxon>Dinothrombium</taxon>
    </lineage>
</organism>
<dbReference type="SUPFAM" id="SSF56112">
    <property type="entry name" value="Protein kinase-like (PK-like)"/>
    <property type="match status" value="1"/>
</dbReference>
<keyword evidence="1" id="KW-0594">Phospholipid biosynthesis</keyword>
<evidence type="ECO:0000256" key="3">
    <source>
        <dbReference type="ARBA" id="ARBA00038211"/>
    </source>
</evidence>
<keyword evidence="2" id="KW-1208">Phospholipid metabolism</keyword>
<dbReference type="GO" id="GO:0004305">
    <property type="term" value="F:ethanolamine kinase activity"/>
    <property type="evidence" value="ECO:0007669"/>
    <property type="project" value="TreeGrafter"/>
</dbReference>